<dbReference type="SUPFAM" id="SSF54909">
    <property type="entry name" value="Dimeric alpha+beta barrel"/>
    <property type="match status" value="1"/>
</dbReference>
<comment type="caution">
    <text evidence="2">The sequence shown here is derived from an EMBL/GenBank/DDBJ whole genome shotgun (WGS) entry which is preliminary data.</text>
</comment>
<keyword evidence="2" id="KW-0503">Monooxygenase</keyword>
<proteinExistence type="predicted"/>
<dbReference type="InterPro" id="IPR007138">
    <property type="entry name" value="ABM_dom"/>
</dbReference>
<evidence type="ECO:0000313" key="3">
    <source>
        <dbReference type="Proteomes" id="UP001216709"/>
    </source>
</evidence>
<dbReference type="EMBL" id="JARAFO010000147">
    <property type="protein sequence ID" value="MDE1454564.1"/>
    <property type="molecule type" value="Genomic_DNA"/>
</dbReference>
<dbReference type="PROSITE" id="PS51725">
    <property type="entry name" value="ABM"/>
    <property type="match status" value="1"/>
</dbReference>
<reference evidence="2" key="1">
    <citation type="submission" date="2022-12" db="EMBL/GenBank/DDBJ databases">
        <title>Draft Genome Sequences of Bacillus licheniformis and Bacillus paralicheniformis strains isolated from Irish skim milk powders.</title>
        <authorList>
            <person name="Lourenco A."/>
            <person name="Li F."/>
            <person name="Geraldine D."/>
            <person name="Tobin J.T."/>
            <person name="Butler F."/>
            <person name="Jordan K."/>
            <person name="Obrien T."/>
        </authorList>
    </citation>
    <scope>NUCLEOTIDE SEQUENCE</scope>
    <source>
        <strain evidence="2">3370</strain>
    </source>
</reference>
<accession>A0AAW6KJB1</accession>
<gene>
    <name evidence="2" type="ORF">PVN32_20675</name>
</gene>
<evidence type="ECO:0000313" key="2">
    <source>
        <dbReference type="EMBL" id="MDE1454564.1"/>
    </source>
</evidence>
<dbReference type="Gene3D" id="3.30.70.100">
    <property type="match status" value="1"/>
</dbReference>
<keyword evidence="2" id="KW-0560">Oxidoreductase</keyword>
<sequence>MNKEAHSITLGLTGIFLNKLFEGLHITMTSNANQVVLNIRFKVKAGKKEAFRKSLYSLVEVMSNEPTFINAIISDDIEKPDDIVIYEIWQGTKDSWLQEELPKPYRKKYEEVLGDLLEDRIISYLTPKGEWGSNLTNVSR</sequence>
<dbReference type="InterPro" id="IPR011008">
    <property type="entry name" value="Dimeric_a/b-barrel"/>
</dbReference>
<evidence type="ECO:0000259" key="1">
    <source>
        <dbReference type="PROSITE" id="PS51725"/>
    </source>
</evidence>
<feature type="domain" description="ABM" evidence="1">
    <location>
        <begin position="35"/>
        <end position="125"/>
    </location>
</feature>
<dbReference type="RefSeq" id="WP_257007306.1">
    <property type="nucleotide sequence ID" value="NZ_CAOJBU010000014.1"/>
</dbReference>
<name>A0AAW6KJB1_9BACI</name>
<protein>
    <submittedName>
        <fullName evidence="2">Antibiotic biosynthesis monooxygenase</fullName>
    </submittedName>
</protein>
<dbReference type="Pfam" id="PF03992">
    <property type="entry name" value="ABM"/>
    <property type="match status" value="1"/>
</dbReference>
<organism evidence="2 3">
    <name type="scientific">Bacillus paralicheniformis</name>
    <dbReference type="NCBI Taxonomy" id="1648923"/>
    <lineage>
        <taxon>Bacteria</taxon>
        <taxon>Bacillati</taxon>
        <taxon>Bacillota</taxon>
        <taxon>Bacilli</taxon>
        <taxon>Bacillales</taxon>
        <taxon>Bacillaceae</taxon>
        <taxon>Bacillus</taxon>
    </lineage>
</organism>
<dbReference type="Proteomes" id="UP001216709">
    <property type="component" value="Unassembled WGS sequence"/>
</dbReference>
<dbReference type="AlphaFoldDB" id="A0AAW6KJB1"/>
<dbReference type="GO" id="GO:0004497">
    <property type="term" value="F:monooxygenase activity"/>
    <property type="evidence" value="ECO:0007669"/>
    <property type="project" value="UniProtKB-KW"/>
</dbReference>